<dbReference type="InterPro" id="IPR042100">
    <property type="entry name" value="Bug_dom1"/>
</dbReference>
<dbReference type="Gene3D" id="3.40.190.150">
    <property type="entry name" value="Bordetella uptake gene, domain 1"/>
    <property type="match status" value="1"/>
</dbReference>
<dbReference type="RefSeq" id="WP_343893987.1">
    <property type="nucleotide sequence ID" value="NZ_BAAAFZ010000008.1"/>
</dbReference>
<dbReference type="Proteomes" id="UP001501588">
    <property type="component" value="Unassembled WGS sequence"/>
</dbReference>
<keyword evidence="2" id="KW-0732">Signal</keyword>
<evidence type="ECO:0000256" key="2">
    <source>
        <dbReference type="SAM" id="SignalP"/>
    </source>
</evidence>
<evidence type="ECO:0000313" key="4">
    <source>
        <dbReference type="Proteomes" id="UP001501588"/>
    </source>
</evidence>
<dbReference type="PIRSF" id="PIRSF017082">
    <property type="entry name" value="YflP"/>
    <property type="match status" value="1"/>
</dbReference>
<feature type="signal peptide" evidence="2">
    <location>
        <begin position="1"/>
        <end position="26"/>
    </location>
</feature>
<organism evidence="3 4">
    <name type="scientific">Craurococcus roseus</name>
    <dbReference type="NCBI Taxonomy" id="77585"/>
    <lineage>
        <taxon>Bacteria</taxon>
        <taxon>Pseudomonadati</taxon>
        <taxon>Pseudomonadota</taxon>
        <taxon>Alphaproteobacteria</taxon>
        <taxon>Acetobacterales</taxon>
        <taxon>Acetobacteraceae</taxon>
        <taxon>Craurococcus</taxon>
    </lineage>
</organism>
<gene>
    <name evidence="3" type="ORF">GCM10009416_09270</name>
</gene>
<sequence>MAISIPRRAALAAPAAALLAPRLSRAQANWPERPITMVVPFAPGGTPDIGARLLAPKMGEFLGQSVAVENRAGAGSTIGTRSVVQARPDGYTVLMGSISFLTAPLTIQPMPFDPVETLRCVCLVSTSPYILVVRVDSPARDIAGFHAMAKAEGAKLNYGSAGNGTPLHLGAELYKLMMGVDLTHVAYRGTGPAITALLSGDVSMVFADVPGASAHIASGAVRPLATLVKQRIAQFPNVPAMAESDPRLADYEVYTWAMLAAPKATPDGPVMRLNEAARRAAQAPGVSERFAELGFDHIGSTPAEGDARLGREKAKWQDVIRRANIRADL</sequence>
<dbReference type="Gene3D" id="3.40.190.10">
    <property type="entry name" value="Periplasmic binding protein-like II"/>
    <property type="match status" value="1"/>
</dbReference>
<dbReference type="PANTHER" id="PTHR42928:SF5">
    <property type="entry name" value="BLR1237 PROTEIN"/>
    <property type="match status" value="1"/>
</dbReference>
<protein>
    <submittedName>
        <fullName evidence="3">Tripartite tricarboxylate transporter substrate binding protein</fullName>
    </submittedName>
</protein>
<dbReference type="PANTHER" id="PTHR42928">
    <property type="entry name" value="TRICARBOXYLATE-BINDING PROTEIN"/>
    <property type="match status" value="1"/>
</dbReference>
<reference evidence="3 4" key="1">
    <citation type="journal article" date="2019" name="Int. J. Syst. Evol. Microbiol.">
        <title>The Global Catalogue of Microorganisms (GCM) 10K type strain sequencing project: providing services to taxonomists for standard genome sequencing and annotation.</title>
        <authorList>
            <consortium name="The Broad Institute Genomics Platform"/>
            <consortium name="The Broad Institute Genome Sequencing Center for Infectious Disease"/>
            <person name="Wu L."/>
            <person name="Ma J."/>
        </authorList>
    </citation>
    <scope>NUCLEOTIDE SEQUENCE [LARGE SCALE GENOMIC DNA]</scope>
    <source>
        <strain evidence="3 4">JCM 9933</strain>
    </source>
</reference>
<comment type="caution">
    <text evidence="3">The sequence shown here is derived from an EMBL/GenBank/DDBJ whole genome shotgun (WGS) entry which is preliminary data.</text>
</comment>
<dbReference type="SUPFAM" id="SSF53850">
    <property type="entry name" value="Periplasmic binding protein-like II"/>
    <property type="match status" value="1"/>
</dbReference>
<dbReference type="Pfam" id="PF03401">
    <property type="entry name" value="TctC"/>
    <property type="match status" value="1"/>
</dbReference>
<keyword evidence="4" id="KW-1185">Reference proteome</keyword>
<proteinExistence type="inferred from homology"/>
<dbReference type="InterPro" id="IPR005064">
    <property type="entry name" value="BUG"/>
</dbReference>
<dbReference type="EMBL" id="BAAAFZ010000008">
    <property type="protein sequence ID" value="GAA0572754.1"/>
    <property type="molecule type" value="Genomic_DNA"/>
</dbReference>
<name>A0ABN1ESX2_9PROT</name>
<evidence type="ECO:0000313" key="3">
    <source>
        <dbReference type="EMBL" id="GAA0572754.1"/>
    </source>
</evidence>
<comment type="similarity">
    <text evidence="1">Belongs to the UPF0065 (bug) family.</text>
</comment>
<evidence type="ECO:0000256" key="1">
    <source>
        <dbReference type="ARBA" id="ARBA00006987"/>
    </source>
</evidence>
<feature type="chain" id="PRO_5047199516" evidence="2">
    <location>
        <begin position="27"/>
        <end position="329"/>
    </location>
</feature>
<accession>A0ABN1ESX2</accession>